<feature type="transmembrane region" description="Helical" evidence="7">
    <location>
        <begin position="92"/>
        <end position="122"/>
    </location>
</feature>
<dbReference type="OrthoDB" id="9765532at2"/>
<evidence type="ECO:0000259" key="8">
    <source>
        <dbReference type="PROSITE" id="PS51202"/>
    </source>
</evidence>
<evidence type="ECO:0000313" key="10">
    <source>
        <dbReference type="Proteomes" id="UP000324159"/>
    </source>
</evidence>
<feature type="transmembrane region" description="Helical" evidence="7">
    <location>
        <begin position="568"/>
        <end position="588"/>
    </location>
</feature>
<dbReference type="InterPro" id="IPR004680">
    <property type="entry name" value="Cit_transptr-like_dom"/>
</dbReference>
<feature type="domain" description="RCK C-terminal" evidence="8">
    <location>
        <begin position="297"/>
        <end position="383"/>
    </location>
</feature>
<reference evidence="9 10" key="1">
    <citation type="submission" date="2019-07" db="EMBL/GenBank/DDBJ databases">
        <title>Genomic Encyclopedia of Type Strains, Phase IV (KMG-IV): sequencing the most valuable type-strain genomes for metagenomic binning, comparative biology and taxonomic classification.</title>
        <authorList>
            <person name="Goeker M."/>
        </authorList>
    </citation>
    <scope>NUCLEOTIDE SEQUENCE [LARGE SCALE GENOMIC DNA]</scope>
    <source>
        <strain evidence="9 10">SS015</strain>
    </source>
</reference>
<feature type="transmembrane region" description="Helical" evidence="7">
    <location>
        <begin position="54"/>
        <end position="72"/>
    </location>
</feature>
<dbReference type="AlphaFoldDB" id="A0A5D3WFH4"/>
<feature type="transmembrane region" description="Helical" evidence="7">
    <location>
        <begin position="484"/>
        <end position="517"/>
    </location>
</feature>
<gene>
    <name evidence="9" type="ORF">EDC39_11491</name>
</gene>
<dbReference type="InterPro" id="IPR006037">
    <property type="entry name" value="RCK_C"/>
</dbReference>
<protein>
    <submittedName>
        <fullName evidence="9">Di/tricarboxylate transporter</fullName>
    </submittedName>
</protein>
<evidence type="ECO:0000256" key="1">
    <source>
        <dbReference type="ARBA" id="ARBA00004141"/>
    </source>
</evidence>
<evidence type="ECO:0000256" key="5">
    <source>
        <dbReference type="ARBA" id="ARBA00022989"/>
    </source>
</evidence>
<dbReference type="InterPro" id="IPR031312">
    <property type="entry name" value="Na/sul_symport_CS"/>
</dbReference>
<dbReference type="InterPro" id="IPR036721">
    <property type="entry name" value="RCK_C_sf"/>
</dbReference>
<dbReference type="InterPro" id="IPR051679">
    <property type="entry name" value="DASS-Related_Transporters"/>
</dbReference>
<proteinExistence type="predicted"/>
<dbReference type="PANTHER" id="PTHR43652">
    <property type="entry name" value="BASIC AMINO ACID ANTIPORTER YFCC-RELATED"/>
    <property type="match status" value="1"/>
</dbReference>
<evidence type="ECO:0000256" key="4">
    <source>
        <dbReference type="ARBA" id="ARBA00022737"/>
    </source>
</evidence>
<keyword evidence="3 7" id="KW-0812">Transmembrane</keyword>
<comment type="caution">
    <text evidence="9">The sequence shown here is derived from an EMBL/GenBank/DDBJ whole genome shotgun (WGS) entry which is preliminary data.</text>
</comment>
<feature type="transmembrane region" description="Helical" evidence="7">
    <location>
        <begin position="173"/>
        <end position="194"/>
    </location>
</feature>
<evidence type="ECO:0000256" key="2">
    <source>
        <dbReference type="ARBA" id="ARBA00022448"/>
    </source>
</evidence>
<dbReference type="GO" id="GO:0006813">
    <property type="term" value="P:potassium ion transport"/>
    <property type="evidence" value="ECO:0007669"/>
    <property type="project" value="InterPro"/>
</dbReference>
<keyword evidence="2" id="KW-0813">Transport</keyword>
<evidence type="ECO:0000256" key="3">
    <source>
        <dbReference type="ARBA" id="ARBA00022692"/>
    </source>
</evidence>
<dbReference type="PANTHER" id="PTHR43652:SF2">
    <property type="entry name" value="BASIC AMINO ACID ANTIPORTER YFCC-RELATED"/>
    <property type="match status" value="1"/>
</dbReference>
<feature type="transmembrane region" description="Helical" evidence="7">
    <location>
        <begin position="134"/>
        <end position="153"/>
    </location>
</feature>
<dbReference type="PROSITE" id="PS51202">
    <property type="entry name" value="RCK_C"/>
    <property type="match status" value="2"/>
</dbReference>
<keyword evidence="4" id="KW-0677">Repeat</keyword>
<dbReference type="Pfam" id="PF02080">
    <property type="entry name" value="TrkA_C"/>
    <property type="match status" value="2"/>
</dbReference>
<dbReference type="EMBL" id="VNIB01000014">
    <property type="protein sequence ID" value="TYO96384.1"/>
    <property type="molecule type" value="Genomic_DNA"/>
</dbReference>
<accession>A0A5D3WFH4</accession>
<dbReference type="GO" id="GO:0005886">
    <property type="term" value="C:plasma membrane"/>
    <property type="evidence" value="ECO:0007669"/>
    <property type="project" value="TreeGrafter"/>
</dbReference>
<sequence>MEIVLVLLILAGAILLYATEWLRMDLVSLLVLLAVGLTGLVTPNEAFSGFSNPAVITVAAMFVLSAGLNQTGALAPLGERLLKVAGRSEMHMIAAIMLVSAFFSAFINNIGATAMLMPLVTATAQKGKISPSKLLIPLAFGSLLGGVCTLIGTPPNILVNELMREHTGTGFGMFAFTPLGLLLLAGGILFMLLAGRHLLPDRKAGSLTEAYQVKNYISEVAILPASPLVGMTIAASGIERDFNLRVRALLRGRQKFPFPHRNRKLKAGDVLFLEGDSSGILRVREKKGIQLVQEAEHPVSDVGKRDEVVVVEAALTPTSEMVGKTLRDVRFADTHGLTVLAIWRKGAPVLRKVDHVALRFGDVLLLQGTRERAIHLGRDHGFLLLGDVDRMPFRPRRGPTAILILLGVVISVSVGLMPIMLAATLGALLMVLLRCLSVKDAYEAIDWSIIVLIAGTLPLGIAMERSGTARMLAEQLLGLLGPLGPWAVLSGLFLITFLLTAMMSNAATAVLIAPIAFETATKLAVSPHPFYMAVAVAASASFLTPISHQSNALVMGPGGYRFVDYLKVGTPLNLLIWLLASLGIPVFFPFS</sequence>
<dbReference type="GO" id="GO:0008324">
    <property type="term" value="F:monoatomic cation transmembrane transporter activity"/>
    <property type="evidence" value="ECO:0007669"/>
    <property type="project" value="InterPro"/>
</dbReference>
<organism evidence="9 10">
    <name type="scientific">Geothermobacter ehrlichii</name>
    <dbReference type="NCBI Taxonomy" id="213224"/>
    <lineage>
        <taxon>Bacteria</taxon>
        <taxon>Pseudomonadati</taxon>
        <taxon>Thermodesulfobacteriota</taxon>
        <taxon>Desulfuromonadia</taxon>
        <taxon>Desulfuromonadales</taxon>
        <taxon>Geothermobacteraceae</taxon>
        <taxon>Geothermobacter</taxon>
    </lineage>
</organism>
<comment type="subcellular location">
    <subcellularLocation>
        <location evidence="1">Membrane</location>
        <topology evidence="1">Multi-pass membrane protein</topology>
    </subcellularLocation>
</comment>
<evidence type="ECO:0000256" key="7">
    <source>
        <dbReference type="SAM" id="Phobius"/>
    </source>
</evidence>
<dbReference type="RefSeq" id="WP_148896856.1">
    <property type="nucleotide sequence ID" value="NZ_VNIB01000014.1"/>
</dbReference>
<feature type="transmembrane region" description="Helical" evidence="7">
    <location>
        <begin position="28"/>
        <end position="47"/>
    </location>
</feature>
<keyword evidence="6 7" id="KW-0472">Membrane</keyword>
<feature type="transmembrane region" description="Helical" evidence="7">
    <location>
        <begin position="445"/>
        <end position="463"/>
    </location>
</feature>
<keyword evidence="5 7" id="KW-1133">Transmembrane helix</keyword>
<dbReference type="PROSITE" id="PS01271">
    <property type="entry name" value="NA_SULFATE"/>
    <property type="match status" value="1"/>
</dbReference>
<evidence type="ECO:0000313" key="9">
    <source>
        <dbReference type="EMBL" id="TYO96384.1"/>
    </source>
</evidence>
<dbReference type="Proteomes" id="UP000324159">
    <property type="component" value="Unassembled WGS sequence"/>
</dbReference>
<evidence type="ECO:0000256" key="6">
    <source>
        <dbReference type="ARBA" id="ARBA00023136"/>
    </source>
</evidence>
<name>A0A5D3WFH4_9BACT</name>
<feature type="domain" description="RCK C-terminal" evidence="8">
    <location>
        <begin position="204"/>
        <end position="289"/>
    </location>
</feature>
<keyword evidence="10" id="KW-1185">Reference proteome</keyword>
<dbReference type="SUPFAM" id="SSF116726">
    <property type="entry name" value="TrkA C-terminal domain-like"/>
    <property type="match status" value="2"/>
</dbReference>
<dbReference type="Gene3D" id="3.30.70.1450">
    <property type="entry name" value="Regulator of K+ conductance, C-terminal domain"/>
    <property type="match status" value="2"/>
</dbReference>
<dbReference type="Pfam" id="PF03600">
    <property type="entry name" value="CitMHS"/>
    <property type="match status" value="1"/>
</dbReference>
<feature type="transmembrane region" description="Helical" evidence="7">
    <location>
        <begin position="400"/>
        <end position="433"/>
    </location>
</feature>